<keyword evidence="7 8" id="KW-0472">Membrane</keyword>
<feature type="domain" description="Major facilitator superfamily (MFS) profile" evidence="9">
    <location>
        <begin position="13"/>
        <end position="419"/>
    </location>
</feature>
<protein>
    <recommendedName>
        <fullName evidence="9">Major facilitator superfamily (MFS) profile domain-containing protein</fullName>
    </recommendedName>
</protein>
<feature type="transmembrane region" description="Helical" evidence="8">
    <location>
        <begin position="300"/>
        <end position="318"/>
    </location>
</feature>
<evidence type="ECO:0000259" key="9">
    <source>
        <dbReference type="PROSITE" id="PS50850"/>
    </source>
</evidence>
<dbReference type="InterPro" id="IPR051084">
    <property type="entry name" value="H+-coupled_symporters"/>
</dbReference>
<evidence type="ECO:0000256" key="5">
    <source>
        <dbReference type="ARBA" id="ARBA00022847"/>
    </source>
</evidence>
<dbReference type="SUPFAM" id="SSF103473">
    <property type="entry name" value="MFS general substrate transporter"/>
    <property type="match status" value="1"/>
</dbReference>
<dbReference type="PROSITE" id="PS50850">
    <property type="entry name" value="MFS"/>
    <property type="match status" value="1"/>
</dbReference>
<evidence type="ECO:0000313" key="11">
    <source>
        <dbReference type="Proteomes" id="UP000589085"/>
    </source>
</evidence>
<keyword evidence="2" id="KW-0813">Transport</keyword>
<keyword evidence="5" id="KW-0769">Symport</keyword>
<dbReference type="AlphaFoldDB" id="A0A7W4NM57"/>
<feature type="transmembrane region" description="Helical" evidence="8">
    <location>
        <begin position="86"/>
        <end position="119"/>
    </location>
</feature>
<dbReference type="GO" id="GO:0005886">
    <property type="term" value="C:plasma membrane"/>
    <property type="evidence" value="ECO:0007669"/>
    <property type="project" value="UniProtKB-SubCell"/>
</dbReference>
<comment type="subcellular location">
    <subcellularLocation>
        <location evidence="1">Cell membrane</location>
        <topology evidence="1">Multi-pass membrane protein</topology>
    </subcellularLocation>
</comment>
<feature type="transmembrane region" description="Helical" evidence="8">
    <location>
        <begin position="363"/>
        <end position="388"/>
    </location>
</feature>
<keyword evidence="4 8" id="KW-0812">Transmembrane</keyword>
<evidence type="ECO:0000256" key="4">
    <source>
        <dbReference type="ARBA" id="ARBA00022692"/>
    </source>
</evidence>
<feature type="transmembrane region" description="Helical" evidence="8">
    <location>
        <begin position="139"/>
        <end position="158"/>
    </location>
</feature>
<dbReference type="PANTHER" id="PTHR43528">
    <property type="entry name" value="ALPHA-KETOGLUTARATE PERMEASE"/>
    <property type="match status" value="1"/>
</dbReference>
<sequence>MGRNAGHARAAVLIGAACAGNFLEFYNFLAYAFFAPMIGRAFFPSGGGNLANLLYALMTFAVGFVMRPLGALLVGRFARAHGQHAALMLTFGMMAAGSFLIAATPPASTIGVLAPTLIICARLLQGFSDGGEVGPATELLYTAAPGGLGGVFGALQYMTQLLGSLLAVLLGLVLSLCLSHDALFSWGWRLPFAFGLVIIPAGMVLRRLAAGHAIPPHHPAPPPTPEERRAAGAVILFVFLGIVSATIATYLRTFGVSYAVSVLRLSPAIGMTAMTAGLAAGALSVLASMVFLARRPDAPGAVTGVSVLIGLLSPWLYYRAIHHPGLGSQLALNVGMFALSGFVISCMWKLFLDALPAHSRSFLFGVLYATAVSVFGGLTQPTVTWLIAVTGNPLVPGWMMAATAALGLFSYLRLRTATTTGARSA</sequence>
<evidence type="ECO:0000256" key="2">
    <source>
        <dbReference type="ARBA" id="ARBA00022448"/>
    </source>
</evidence>
<dbReference type="EMBL" id="JABEQJ010000010">
    <property type="protein sequence ID" value="MBB2160346.1"/>
    <property type="molecule type" value="Genomic_DNA"/>
</dbReference>
<evidence type="ECO:0000256" key="3">
    <source>
        <dbReference type="ARBA" id="ARBA00022475"/>
    </source>
</evidence>
<dbReference type="PANTHER" id="PTHR43528:SF3">
    <property type="entry name" value="CITRATE-PROTON SYMPORTER"/>
    <property type="match status" value="1"/>
</dbReference>
<evidence type="ECO:0000256" key="8">
    <source>
        <dbReference type="SAM" id="Phobius"/>
    </source>
</evidence>
<reference evidence="10 11" key="1">
    <citation type="submission" date="2020-04" db="EMBL/GenBank/DDBJ databases">
        <title>Description of novel Gluconacetobacter.</title>
        <authorList>
            <person name="Sombolestani A."/>
        </authorList>
    </citation>
    <scope>NUCLEOTIDE SEQUENCE [LARGE SCALE GENOMIC DNA]</scope>
    <source>
        <strain evidence="10 11">LMG 19747</strain>
    </source>
</reference>
<keyword evidence="6 8" id="KW-1133">Transmembrane helix</keyword>
<evidence type="ECO:0000256" key="7">
    <source>
        <dbReference type="ARBA" id="ARBA00023136"/>
    </source>
</evidence>
<accession>A0A7W4NM57</accession>
<proteinExistence type="predicted"/>
<evidence type="ECO:0000313" key="10">
    <source>
        <dbReference type="EMBL" id="MBB2160346.1"/>
    </source>
</evidence>
<feature type="transmembrane region" description="Helical" evidence="8">
    <location>
        <begin position="394"/>
        <end position="414"/>
    </location>
</feature>
<dbReference type="Gene3D" id="1.20.1250.20">
    <property type="entry name" value="MFS general substrate transporter like domains"/>
    <property type="match status" value="1"/>
</dbReference>
<gene>
    <name evidence="10" type="ORF">HLH48_09190</name>
</gene>
<feature type="transmembrane region" description="Helical" evidence="8">
    <location>
        <begin position="165"/>
        <end position="184"/>
    </location>
</feature>
<dbReference type="GO" id="GO:0015293">
    <property type="term" value="F:symporter activity"/>
    <property type="evidence" value="ECO:0007669"/>
    <property type="project" value="UniProtKB-KW"/>
</dbReference>
<feature type="transmembrane region" description="Helical" evidence="8">
    <location>
        <begin position="271"/>
        <end position="293"/>
    </location>
</feature>
<dbReference type="InterPro" id="IPR005828">
    <property type="entry name" value="MFS_sugar_transport-like"/>
</dbReference>
<dbReference type="InterPro" id="IPR020846">
    <property type="entry name" value="MFS_dom"/>
</dbReference>
<feature type="transmembrane region" description="Helical" evidence="8">
    <location>
        <begin position="230"/>
        <end position="251"/>
    </location>
</feature>
<evidence type="ECO:0000256" key="1">
    <source>
        <dbReference type="ARBA" id="ARBA00004651"/>
    </source>
</evidence>
<comment type="caution">
    <text evidence="10">The sequence shown here is derived from an EMBL/GenBank/DDBJ whole genome shotgun (WGS) entry which is preliminary data.</text>
</comment>
<feature type="transmembrane region" description="Helical" evidence="8">
    <location>
        <begin position="12"/>
        <end position="34"/>
    </location>
</feature>
<feature type="transmembrane region" description="Helical" evidence="8">
    <location>
        <begin position="54"/>
        <end position="74"/>
    </location>
</feature>
<name>A0A7W4NM57_9PROT</name>
<keyword evidence="3" id="KW-1003">Cell membrane</keyword>
<dbReference type="RefSeq" id="WP_182997214.1">
    <property type="nucleotide sequence ID" value="NZ_JABEQJ010000010.1"/>
</dbReference>
<feature type="transmembrane region" description="Helical" evidence="8">
    <location>
        <begin position="330"/>
        <end position="351"/>
    </location>
</feature>
<organism evidence="10 11">
    <name type="scientific">Gluconacetobacter sacchari</name>
    <dbReference type="NCBI Taxonomy" id="92759"/>
    <lineage>
        <taxon>Bacteria</taxon>
        <taxon>Pseudomonadati</taxon>
        <taxon>Pseudomonadota</taxon>
        <taxon>Alphaproteobacteria</taxon>
        <taxon>Acetobacterales</taxon>
        <taxon>Acetobacteraceae</taxon>
        <taxon>Gluconacetobacter</taxon>
    </lineage>
</organism>
<evidence type="ECO:0000256" key="6">
    <source>
        <dbReference type="ARBA" id="ARBA00022989"/>
    </source>
</evidence>
<dbReference type="Pfam" id="PF00083">
    <property type="entry name" value="Sugar_tr"/>
    <property type="match status" value="1"/>
</dbReference>
<dbReference type="InterPro" id="IPR036259">
    <property type="entry name" value="MFS_trans_sf"/>
</dbReference>
<dbReference type="Proteomes" id="UP000589085">
    <property type="component" value="Unassembled WGS sequence"/>
</dbReference>
<feature type="transmembrane region" description="Helical" evidence="8">
    <location>
        <begin position="190"/>
        <end position="209"/>
    </location>
</feature>